<sequence length="85" mass="9625">MVTHKAERKVSDLGTGIIHLMGESDERGSQISDRNLINVSNHQQSWYSVSHPRKMKIIFMMDNHDGRYLQIEALGMKSGSVLLSL</sequence>
<dbReference type="AlphaFoldDB" id="A0A9Q0V070"/>
<evidence type="ECO:0000313" key="2">
    <source>
        <dbReference type="Proteomes" id="UP001151752"/>
    </source>
</evidence>
<organism evidence="1 2">
    <name type="scientific">Salix koriyanagi</name>
    <dbReference type="NCBI Taxonomy" id="2511006"/>
    <lineage>
        <taxon>Eukaryota</taxon>
        <taxon>Viridiplantae</taxon>
        <taxon>Streptophyta</taxon>
        <taxon>Embryophyta</taxon>
        <taxon>Tracheophyta</taxon>
        <taxon>Spermatophyta</taxon>
        <taxon>Magnoliopsida</taxon>
        <taxon>eudicotyledons</taxon>
        <taxon>Gunneridae</taxon>
        <taxon>Pentapetalae</taxon>
        <taxon>rosids</taxon>
        <taxon>fabids</taxon>
        <taxon>Malpighiales</taxon>
        <taxon>Salicaceae</taxon>
        <taxon>Saliceae</taxon>
        <taxon>Salix</taxon>
    </lineage>
</organism>
<accession>A0A9Q0V070</accession>
<name>A0A9Q0V070_9ROSI</name>
<proteinExistence type="predicted"/>
<gene>
    <name evidence="1" type="ORF">OIU74_004482</name>
</gene>
<dbReference type="EMBL" id="JAPFFM010000010">
    <property type="protein sequence ID" value="KAJ6739726.1"/>
    <property type="molecule type" value="Genomic_DNA"/>
</dbReference>
<reference evidence="1" key="1">
    <citation type="submission" date="2022-11" db="EMBL/GenBank/DDBJ databases">
        <authorList>
            <person name="Hyden B.L."/>
            <person name="Feng K."/>
            <person name="Yates T."/>
            <person name="Jawdy S."/>
            <person name="Smart L.B."/>
            <person name="Muchero W."/>
        </authorList>
    </citation>
    <scope>NUCLEOTIDE SEQUENCE</scope>
    <source>
        <tissue evidence="1">Shoot tip</tissue>
    </source>
</reference>
<comment type="caution">
    <text evidence="1">The sequence shown here is derived from an EMBL/GenBank/DDBJ whole genome shotgun (WGS) entry which is preliminary data.</text>
</comment>
<evidence type="ECO:0000313" key="1">
    <source>
        <dbReference type="EMBL" id="KAJ6739726.1"/>
    </source>
</evidence>
<keyword evidence="2" id="KW-1185">Reference proteome</keyword>
<dbReference type="Proteomes" id="UP001151752">
    <property type="component" value="Chromosome 4"/>
</dbReference>
<protein>
    <submittedName>
        <fullName evidence="1">Uncharacterized protein</fullName>
    </submittedName>
</protein>
<reference evidence="1" key="2">
    <citation type="journal article" date="2023" name="Int. J. Mol. Sci.">
        <title>De Novo Assembly and Annotation of 11 Diverse Shrub Willow (Salix) Genomes Reveals Novel Gene Organization in Sex-Linked Regions.</title>
        <authorList>
            <person name="Hyden B."/>
            <person name="Feng K."/>
            <person name="Yates T.B."/>
            <person name="Jawdy S."/>
            <person name="Cereghino C."/>
            <person name="Smart L.B."/>
            <person name="Muchero W."/>
        </authorList>
    </citation>
    <scope>NUCLEOTIDE SEQUENCE</scope>
    <source>
        <tissue evidence="1">Shoot tip</tissue>
    </source>
</reference>